<dbReference type="InterPro" id="IPR032675">
    <property type="entry name" value="LRR_dom_sf"/>
</dbReference>
<dbReference type="AlphaFoldDB" id="A0A6D2JAW4"/>
<keyword evidence="1" id="KW-0677">Repeat</keyword>
<evidence type="ECO:0000256" key="1">
    <source>
        <dbReference type="ARBA" id="ARBA00022737"/>
    </source>
</evidence>
<dbReference type="EMBL" id="CACVBM020001163">
    <property type="protein sequence ID" value="CAA7036168.1"/>
    <property type="molecule type" value="Genomic_DNA"/>
</dbReference>
<dbReference type="OrthoDB" id="664960at2759"/>
<dbReference type="Proteomes" id="UP000467841">
    <property type="component" value="Unassembled WGS sequence"/>
</dbReference>
<protein>
    <recommendedName>
        <fullName evidence="2">Disease resistance R13L4/SHOC-2-like LRR domain-containing protein</fullName>
    </recommendedName>
</protein>
<dbReference type="InterPro" id="IPR055414">
    <property type="entry name" value="LRR_R13L4/SHOC2-like"/>
</dbReference>
<dbReference type="SUPFAM" id="SSF52058">
    <property type="entry name" value="L domain-like"/>
    <property type="match status" value="1"/>
</dbReference>
<feature type="domain" description="Disease resistance R13L4/SHOC-2-like LRR" evidence="2">
    <location>
        <begin position="90"/>
        <end position="332"/>
    </location>
</feature>
<name>A0A6D2JAW4_9BRAS</name>
<dbReference type="PANTHER" id="PTHR47186">
    <property type="entry name" value="LEUCINE-RICH REPEAT-CONTAINING PROTEIN 57"/>
    <property type="match status" value="1"/>
</dbReference>
<keyword evidence="4" id="KW-1185">Reference proteome</keyword>
<evidence type="ECO:0000313" key="4">
    <source>
        <dbReference type="Proteomes" id="UP000467841"/>
    </source>
</evidence>
<evidence type="ECO:0000313" key="3">
    <source>
        <dbReference type="EMBL" id="CAA7036168.1"/>
    </source>
</evidence>
<gene>
    <name evidence="3" type="ORF">MERR_LOCUS23403</name>
</gene>
<evidence type="ECO:0000259" key="2">
    <source>
        <dbReference type="Pfam" id="PF23598"/>
    </source>
</evidence>
<reference evidence="3" key="1">
    <citation type="submission" date="2020-01" db="EMBL/GenBank/DDBJ databases">
        <authorList>
            <person name="Mishra B."/>
        </authorList>
    </citation>
    <scope>NUCLEOTIDE SEQUENCE [LARGE SCALE GENOMIC DNA]</scope>
</reference>
<organism evidence="3 4">
    <name type="scientific">Microthlaspi erraticum</name>
    <dbReference type="NCBI Taxonomy" id="1685480"/>
    <lineage>
        <taxon>Eukaryota</taxon>
        <taxon>Viridiplantae</taxon>
        <taxon>Streptophyta</taxon>
        <taxon>Embryophyta</taxon>
        <taxon>Tracheophyta</taxon>
        <taxon>Spermatophyta</taxon>
        <taxon>Magnoliopsida</taxon>
        <taxon>eudicotyledons</taxon>
        <taxon>Gunneridae</taxon>
        <taxon>Pentapetalae</taxon>
        <taxon>rosids</taxon>
        <taxon>malvids</taxon>
        <taxon>Brassicales</taxon>
        <taxon>Brassicaceae</taxon>
        <taxon>Coluteocarpeae</taxon>
        <taxon>Microthlaspi</taxon>
    </lineage>
</organism>
<dbReference type="Gene3D" id="3.80.10.10">
    <property type="entry name" value="Ribonuclease Inhibitor"/>
    <property type="match status" value="1"/>
</dbReference>
<accession>A0A6D2JAW4</accession>
<sequence length="380" mass="43153">MHDVVREMAMWISSDLGCVIQAGVGLREVPHVEDWSSVKKMSLMRNNIENISSSISNKCGKLTTLFLQGNEPLLHISDEFFLSTPMLVVLDISWNGQLVELPEEICELVSLRYLDISCTNLKQLPAGFIKLRNLIHLDLEGTRNLESITGISNLSSLRVLKLKASGVWLDVSLLEELQCLEHLQVSTGCIKSSLAAEKMLYAPRVVNAIQEIHFKDMKEESFRILTLPTMVNLRKLVLYRCEMLEINMERTTSCNTNQTSPCFPNLTYVYIRQCDGLKDLTWLLFAPNLTTLEVWYSHQIEDIISKEKALSMVANEADITIPFQKLERLYLMALRGLKSIYWNPLPFLCLKEVDVTRCRNLKKPPVSSIPGTAGIDFALE</sequence>
<comment type="caution">
    <text evidence="3">The sequence shown here is derived from an EMBL/GenBank/DDBJ whole genome shotgun (WGS) entry which is preliminary data.</text>
</comment>
<dbReference type="PANTHER" id="PTHR47186:SF40">
    <property type="entry name" value="NB-ARC DOMAIN-CONTAINING PROTEIN"/>
    <property type="match status" value="1"/>
</dbReference>
<dbReference type="Pfam" id="PF23598">
    <property type="entry name" value="LRR_14"/>
    <property type="match status" value="1"/>
</dbReference>
<proteinExistence type="predicted"/>